<protein>
    <recommendedName>
        <fullName evidence="4">Beta-ketoacyl synthase N-terminal domain-containing protein</fullName>
    </recommendedName>
</protein>
<dbReference type="EMBL" id="KX517799">
    <property type="protein sequence ID" value="ARD69717.1"/>
    <property type="molecule type" value="Genomic_DNA"/>
</dbReference>
<keyword evidence="1" id="KW-0614">Plasmid</keyword>
<dbReference type="AlphaFoldDB" id="A0A1V0M4C6"/>
<sequence>MNNKSVNNKSIKLVAHNITTLSPLFHDLSDETEEHNLIKNEKLRRFYSIGTRKGLISARKALISAGLDIHDPKIKFGLYATQYSYLHPLPEELLLEKTQAQTKKQENSANSIFKTIWQSEQINPFLITLSLSNNLLGVLSQELQVQCDCASFLRGNIGLLAALSEAELYLNNHLIDYALVVASGIGHVPQEYHPELSGEYVEFGVTFILTRVENPTPQYPTHLIDITHLNQHYRDKNYAAETLLFIKELAERIETHKHIESVN</sequence>
<reference evidence="1" key="1">
    <citation type="journal article" date="2017" name="J. Invertebr. Pathol.">
        <title>Identification and bacterial characteristics of Xenorhabdus hominickii ANU101 from an entomopathogenic nematode, Steinernema monticolum.</title>
        <authorList>
            <person name="Park Y."/>
            <person name="Kang S."/>
            <person name="Sadekuzzaman M."/>
            <person name="Kim H."/>
            <person name="Jung J.K."/>
            <person name="Kim Y."/>
        </authorList>
    </citation>
    <scope>NUCLEOTIDE SEQUENCE</scope>
    <source>
        <strain evidence="1">ANU101</strain>
        <plasmid evidence="1">unnamed2</plasmid>
    </source>
</reference>
<evidence type="ECO:0000313" key="3">
    <source>
        <dbReference type="Proteomes" id="UP000225433"/>
    </source>
</evidence>
<gene>
    <name evidence="2" type="ORF">Xhom_04862</name>
</gene>
<evidence type="ECO:0008006" key="4">
    <source>
        <dbReference type="Google" id="ProtNLM"/>
    </source>
</evidence>
<evidence type="ECO:0000313" key="2">
    <source>
        <dbReference type="EMBL" id="PHM51664.1"/>
    </source>
</evidence>
<evidence type="ECO:0000313" key="1">
    <source>
        <dbReference type="EMBL" id="ARD69717.1"/>
    </source>
</evidence>
<geneLocation type="plasmid" evidence="1">
    <name>unnamed2</name>
</geneLocation>
<organism evidence="1">
    <name type="scientific">Xenorhabdus hominickii</name>
    <dbReference type="NCBI Taxonomy" id="351679"/>
    <lineage>
        <taxon>Bacteria</taxon>
        <taxon>Pseudomonadati</taxon>
        <taxon>Pseudomonadota</taxon>
        <taxon>Gammaproteobacteria</taxon>
        <taxon>Enterobacterales</taxon>
        <taxon>Morganellaceae</taxon>
        <taxon>Xenorhabdus</taxon>
    </lineage>
</organism>
<accession>A0A1V0M4C6</accession>
<dbReference type="EMBL" id="NJAI01000015">
    <property type="protein sequence ID" value="PHM51664.1"/>
    <property type="molecule type" value="Genomic_DNA"/>
</dbReference>
<dbReference type="Proteomes" id="UP000225433">
    <property type="component" value="Unassembled WGS sequence"/>
</dbReference>
<dbReference type="RefSeq" id="WP_099140046.1">
    <property type="nucleotide sequence ID" value="NZ_CAWNQJ010000041.1"/>
</dbReference>
<name>A0A1V0M4C6_XENHO</name>
<proteinExistence type="predicted"/>
<reference evidence="2 3" key="2">
    <citation type="journal article" date="2017" name="Nat. Microbiol.">
        <title>Natural product diversity associated with the nematode symbionts Photorhabdus and Xenorhabdus.</title>
        <authorList>
            <person name="Tobias N.J."/>
            <person name="Wolff H."/>
            <person name="Djahanschiri B."/>
            <person name="Grundmann F."/>
            <person name="Kronenwerth M."/>
            <person name="Shi Y.M."/>
            <person name="Simonyi S."/>
            <person name="Grun P."/>
            <person name="Shapiro-Ilan D."/>
            <person name="Pidot S.J."/>
            <person name="Stinear T.P."/>
            <person name="Ebersberger I."/>
            <person name="Bode H.B."/>
        </authorList>
    </citation>
    <scope>NUCLEOTIDE SEQUENCE [LARGE SCALE GENOMIC DNA]</scope>
    <source>
        <strain evidence="2 3">DSM 17903</strain>
    </source>
</reference>